<proteinExistence type="predicted"/>
<sequence>MENMKKLMKKYGHVWILSYGLIYLPWFAALQQNVGKPYHVMHTALDDLIPFNEYFIVPYLLWFLYVAAAIAYFFFTNKDDYYRLCTFLFTGMTISLLVCTLYPNGTDFRPAINPDKNIFCFLVAKLWSIDPCINVFPSIHAYNSIGVHISICRSQTLSKNKPLVWASGILMVSICIATVCLKQHSILDVFGSMLMAMVIYPIAYAPETASRKKYTGTFDF</sequence>
<organism evidence="2 3">
    <name type="scientific">Enterocloster hominis</name>
    <name type="common">ex Liu et al. 2021</name>
    <dbReference type="NCBI Taxonomy" id="2763663"/>
    <lineage>
        <taxon>Bacteria</taxon>
        <taxon>Bacillati</taxon>
        <taxon>Bacillota</taxon>
        <taxon>Clostridia</taxon>
        <taxon>Lachnospirales</taxon>
        <taxon>Lachnospiraceae</taxon>
        <taxon>Enterocloster</taxon>
    </lineage>
</organism>
<dbReference type="InterPro" id="IPR036938">
    <property type="entry name" value="PAP2/HPO_sf"/>
</dbReference>
<dbReference type="Proteomes" id="UP000647491">
    <property type="component" value="Unassembled WGS sequence"/>
</dbReference>
<name>A0ABR7NTW8_9FIRM</name>
<accession>A0ABR7NTW8</accession>
<evidence type="ECO:0000256" key="1">
    <source>
        <dbReference type="SAM" id="Phobius"/>
    </source>
</evidence>
<gene>
    <name evidence="2" type="ORF">H8708_08930</name>
</gene>
<feature type="transmembrane region" description="Helical" evidence="1">
    <location>
        <begin position="186"/>
        <end position="204"/>
    </location>
</feature>
<feature type="transmembrane region" description="Helical" evidence="1">
    <location>
        <begin position="12"/>
        <end position="34"/>
    </location>
</feature>
<feature type="transmembrane region" description="Helical" evidence="1">
    <location>
        <begin position="163"/>
        <end position="181"/>
    </location>
</feature>
<reference evidence="2 3" key="1">
    <citation type="submission" date="2020-08" db="EMBL/GenBank/DDBJ databases">
        <title>Genome public.</title>
        <authorList>
            <person name="Liu C."/>
            <person name="Sun Q."/>
        </authorList>
    </citation>
    <scope>NUCLEOTIDE SEQUENCE [LARGE SCALE GENOMIC DNA]</scope>
    <source>
        <strain evidence="2 3">BX10</strain>
    </source>
</reference>
<keyword evidence="1" id="KW-0812">Transmembrane</keyword>
<keyword evidence="1" id="KW-1133">Transmembrane helix</keyword>
<protein>
    <submittedName>
        <fullName evidence="2">Phosphoesterase</fullName>
    </submittedName>
</protein>
<evidence type="ECO:0000313" key="3">
    <source>
        <dbReference type="Proteomes" id="UP000647491"/>
    </source>
</evidence>
<dbReference type="RefSeq" id="WP_262427662.1">
    <property type="nucleotide sequence ID" value="NZ_JACRTJ010000018.1"/>
</dbReference>
<keyword evidence="3" id="KW-1185">Reference proteome</keyword>
<evidence type="ECO:0000313" key="2">
    <source>
        <dbReference type="EMBL" id="MBC8599349.1"/>
    </source>
</evidence>
<dbReference type="EMBL" id="JACRTJ010000018">
    <property type="protein sequence ID" value="MBC8599349.1"/>
    <property type="molecule type" value="Genomic_DNA"/>
</dbReference>
<feature type="transmembrane region" description="Helical" evidence="1">
    <location>
        <begin position="54"/>
        <end position="74"/>
    </location>
</feature>
<feature type="transmembrane region" description="Helical" evidence="1">
    <location>
        <begin position="81"/>
        <end position="103"/>
    </location>
</feature>
<keyword evidence="1" id="KW-0472">Membrane</keyword>
<comment type="caution">
    <text evidence="2">The sequence shown here is derived from an EMBL/GenBank/DDBJ whole genome shotgun (WGS) entry which is preliminary data.</text>
</comment>
<dbReference type="SUPFAM" id="SSF48317">
    <property type="entry name" value="Acid phosphatase/Vanadium-dependent haloperoxidase"/>
    <property type="match status" value="1"/>
</dbReference>